<proteinExistence type="predicted"/>
<evidence type="ECO:0000313" key="1">
    <source>
        <dbReference type="EMBL" id="CAB4162558.1"/>
    </source>
</evidence>
<gene>
    <name evidence="1" type="ORF">UFOVP786_71</name>
</gene>
<reference evidence="1" key="1">
    <citation type="submission" date="2020-04" db="EMBL/GenBank/DDBJ databases">
        <authorList>
            <person name="Chiriac C."/>
            <person name="Salcher M."/>
            <person name="Ghai R."/>
            <person name="Kavagutti S V."/>
        </authorList>
    </citation>
    <scope>NUCLEOTIDE SEQUENCE</scope>
</reference>
<dbReference type="GO" id="GO:0005198">
    <property type="term" value="F:structural molecule activity"/>
    <property type="evidence" value="ECO:0007669"/>
    <property type="project" value="InterPro"/>
</dbReference>
<sequence length="544" mass="59141">MALKRPRRTAVAVTSAAPVALGGLEGADTTSRRLASWRAPAGSADVLVNRAKPVADDRGRDLARNDPTTANAVKIHQNSIVGSHYRLSAMPNWLVLGATEAWAEEFQKVVEARFTLLAESSKNWLDASRKLSLTDAVRLAVASFVVTGESLQVAEWIKDADRPCRTAVQHAAPARLNNPNGVSDSSTMRRGVEIDARGRPIAYHVQTNHPGDFGVNFDLWSWKRVRAELPWGRPQVLHVFDPLEPGQNRGLSDLVAAMETMQMTRKFRGATLENAIVNATVAAAIESELPSEVMVAAMGGGTDSSAWVSPIGQYLSALDGYVGEANGLRMDGAMIPHLFPGSKLTMKPAGTPGGVGTDFEGSLLRHTAAGLGVSYEELSRDYARLSYSGGRLSLQATERFMAARKRLVADKTANFAYTLWLEEAINRMDNIPPLPGKSRVQTRDAFYAPLGREAFCRATWIGASAGQTDEMKETQAALMRVKAGLSTREAECAKLGKDYREVFDQLAREDKLAESLDLEFNLDATKVGKGEQQATLRDNQEDDT</sequence>
<dbReference type="GO" id="GO:0019068">
    <property type="term" value="P:virion assembly"/>
    <property type="evidence" value="ECO:0007669"/>
    <property type="project" value="InterPro"/>
</dbReference>
<protein>
    <submittedName>
        <fullName evidence="1">COG5511 Bacteriophage capsid protein</fullName>
    </submittedName>
</protein>
<dbReference type="InterPro" id="IPR006429">
    <property type="entry name" value="Phage_lambda_portal"/>
</dbReference>
<name>A0A6J5NZM7_9CAUD</name>
<organism evidence="1">
    <name type="scientific">uncultured Caudovirales phage</name>
    <dbReference type="NCBI Taxonomy" id="2100421"/>
    <lineage>
        <taxon>Viruses</taxon>
        <taxon>Duplodnaviria</taxon>
        <taxon>Heunggongvirae</taxon>
        <taxon>Uroviricota</taxon>
        <taxon>Caudoviricetes</taxon>
        <taxon>Peduoviridae</taxon>
        <taxon>Maltschvirus</taxon>
        <taxon>Maltschvirus maltsch</taxon>
    </lineage>
</organism>
<dbReference type="NCBIfam" id="TIGR01539">
    <property type="entry name" value="portal_lambda"/>
    <property type="match status" value="1"/>
</dbReference>
<accession>A0A6J5NZM7</accession>
<dbReference type="Pfam" id="PF05136">
    <property type="entry name" value="Phage_portal_2"/>
    <property type="match status" value="1"/>
</dbReference>
<dbReference type="EMBL" id="LR796727">
    <property type="protein sequence ID" value="CAB4162558.1"/>
    <property type="molecule type" value="Genomic_DNA"/>
</dbReference>